<proteinExistence type="inferred from homology"/>
<dbReference type="GO" id="GO:0015979">
    <property type="term" value="P:photosynthesis"/>
    <property type="evidence" value="ECO:0007669"/>
    <property type="project" value="UniProtKB-KW"/>
</dbReference>
<keyword evidence="11" id="KW-1133">Transmembrane helix</keyword>
<evidence type="ECO:0000256" key="3">
    <source>
        <dbReference type="ARBA" id="ARBA00010155"/>
    </source>
</evidence>
<keyword evidence="9" id="KW-0793">Thylakoid</keyword>
<evidence type="ECO:0000256" key="1">
    <source>
        <dbReference type="ARBA" id="ARBA00002502"/>
    </source>
</evidence>
<keyword evidence="7 11" id="KW-0812">Transmembrane</keyword>
<protein>
    <submittedName>
        <fullName evidence="12">Uncharacterized protein</fullName>
    </submittedName>
</protein>
<accession>A0A9D4Z115</accession>
<dbReference type="OrthoDB" id="496139at2759"/>
<name>A0A9D4Z115_CHLVU</name>
<reference evidence="12" key="1">
    <citation type="journal article" date="2019" name="Plant J.">
        <title>Chlorella vulgaris genome assembly and annotation reveals the molecular basis for metabolic acclimation to high light conditions.</title>
        <authorList>
            <person name="Cecchin M."/>
            <person name="Marcolungo L."/>
            <person name="Rossato M."/>
            <person name="Girolomoni L."/>
            <person name="Cosentino E."/>
            <person name="Cuine S."/>
            <person name="Li-Beisson Y."/>
            <person name="Delledonne M."/>
            <person name="Ballottari M."/>
        </authorList>
    </citation>
    <scope>NUCLEOTIDE SEQUENCE</scope>
    <source>
        <strain evidence="12">211/11P</strain>
    </source>
</reference>
<dbReference type="GO" id="GO:0009538">
    <property type="term" value="C:photosystem I reaction center"/>
    <property type="evidence" value="ECO:0007669"/>
    <property type="project" value="InterPro"/>
</dbReference>
<comment type="caution">
    <text evidence="12">The sequence shown here is derived from an EMBL/GenBank/DDBJ whole genome shotgun (WGS) entry which is preliminary data.</text>
</comment>
<keyword evidence="13" id="KW-1185">Reference proteome</keyword>
<dbReference type="InterPro" id="IPR004928">
    <property type="entry name" value="PSI_PsaH"/>
</dbReference>
<keyword evidence="4" id="KW-0150">Chloroplast</keyword>
<gene>
    <name evidence="12" type="ORF">D9Q98_005915</name>
</gene>
<dbReference type="Pfam" id="PF03244">
    <property type="entry name" value="PSI_PsaH"/>
    <property type="match status" value="1"/>
</dbReference>
<dbReference type="PANTHER" id="PTHR34787:SF1">
    <property type="entry name" value="PHOTOSYSTEM I REACTION CENTER SUBUNIT VI-2, CHLOROPLASTIC"/>
    <property type="match status" value="1"/>
</dbReference>
<evidence type="ECO:0000256" key="7">
    <source>
        <dbReference type="ARBA" id="ARBA00022692"/>
    </source>
</evidence>
<evidence type="ECO:0000313" key="12">
    <source>
        <dbReference type="EMBL" id="KAI3436498.1"/>
    </source>
</evidence>
<comment type="subcellular location">
    <subcellularLocation>
        <location evidence="2">Plastid</location>
        <location evidence="2">Chloroplast thylakoid membrane</location>
        <topology evidence="2">Single-pass membrane protein</topology>
    </subcellularLocation>
</comment>
<feature type="transmembrane region" description="Helical" evidence="11">
    <location>
        <begin position="86"/>
        <end position="103"/>
    </location>
</feature>
<dbReference type="EMBL" id="SIDB01000002">
    <property type="protein sequence ID" value="KAI3436498.1"/>
    <property type="molecule type" value="Genomic_DNA"/>
</dbReference>
<evidence type="ECO:0000256" key="11">
    <source>
        <dbReference type="SAM" id="Phobius"/>
    </source>
</evidence>
<dbReference type="AlphaFoldDB" id="A0A9D4Z115"/>
<evidence type="ECO:0000256" key="2">
    <source>
        <dbReference type="ARBA" id="ARBA00004581"/>
    </source>
</evidence>
<comment type="function">
    <text evidence="1">Possible role could be the docking of the LHC I antenna complex to the core complex.</text>
</comment>
<dbReference type="PANTHER" id="PTHR34787">
    <property type="entry name" value="PHOTOSYSTEM I REACTION CENTER SUBUNIT VI-2, CHLOROPLASTIC"/>
    <property type="match status" value="1"/>
</dbReference>
<evidence type="ECO:0000256" key="6">
    <source>
        <dbReference type="ARBA" id="ARBA00022640"/>
    </source>
</evidence>
<evidence type="ECO:0000256" key="9">
    <source>
        <dbReference type="ARBA" id="ARBA00023078"/>
    </source>
</evidence>
<evidence type="ECO:0000256" key="4">
    <source>
        <dbReference type="ARBA" id="ARBA00022528"/>
    </source>
</evidence>
<keyword evidence="10 11" id="KW-0472">Membrane</keyword>
<organism evidence="12 13">
    <name type="scientific">Chlorella vulgaris</name>
    <name type="common">Green alga</name>
    <dbReference type="NCBI Taxonomy" id="3077"/>
    <lineage>
        <taxon>Eukaryota</taxon>
        <taxon>Viridiplantae</taxon>
        <taxon>Chlorophyta</taxon>
        <taxon>core chlorophytes</taxon>
        <taxon>Trebouxiophyceae</taxon>
        <taxon>Chlorellales</taxon>
        <taxon>Chlorellaceae</taxon>
        <taxon>Chlorella clade</taxon>
        <taxon>Chlorella</taxon>
    </lineage>
</organism>
<comment type="similarity">
    <text evidence="3">Belongs to the psaH family.</text>
</comment>
<keyword evidence="6" id="KW-0934">Plastid</keyword>
<reference evidence="12" key="2">
    <citation type="submission" date="2020-11" db="EMBL/GenBank/DDBJ databases">
        <authorList>
            <person name="Cecchin M."/>
            <person name="Marcolungo L."/>
            <person name="Rossato M."/>
            <person name="Girolomoni L."/>
            <person name="Cosentino E."/>
            <person name="Cuine S."/>
            <person name="Li-Beisson Y."/>
            <person name="Delledonne M."/>
            <person name="Ballottari M."/>
        </authorList>
    </citation>
    <scope>NUCLEOTIDE SEQUENCE</scope>
    <source>
        <strain evidence="12">211/11P</strain>
        <tissue evidence="12">Whole cell</tissue>
    </source>
</reference>
<evidence type="ECO:0000256" key="10">
    <source>
        <dbReference type="ARBA" id="ARBA00023136"/>
    </source>
</evidence>
<keyword evidence="8" id="KW-0603">Photosystem I</keyword>
<keyword evidence="5" id="KW-0602">Photosynthesis</keyword>
<sequence>MQAALSSKACVAARPVQSRTAARRTGAKRAAVQAKYGEESRFFDLQDLENTIGSWDMYGKEDKDRYPNLQSEFFERAAGGLKRREYLLGLVSVGLVGILAWGGKGSKIVKLPITVGPQQTPAVGPRGRL</sequence>
<evidence type="ECO:0000256" key="5">
    <source>
        <dbReference type="ARBA" id="ARBA00022531"/>
    </source>
</evidence>
<evidence type="ECO:0000256" key="8">
    <source>
        <dbReference type="ARBA" id="ARBA00022836"/>
    </source>
</evidence>
<dbReference type="Proteomes" id="UP001055712">
    <property type="component" value="Unassembled WGS sequence"/>
</dbReference>
<evidence type="ECO:0000313" key="13">
    <source>
        <dbReference type="Proteomes" id="UP001055712"/>
    </source>
</evidence>
<dbReference type="GO" id="GO:0009535">
    <property type="term" value="C:chloroplast thylakoid membrane"/>
    <property type="evidence" value="ECO:0007669"/>
    <property type="project" value="UniProtKB-SubCell"/>
</dbReference>